<name>A0AAW2WTW7_9LAMI</name>
<dbReference type="EMBL" id="JACGWN010000007">
    <property type="protein sequence ID" value="KAL0445192.1"/>
    <property type="molecule type" value="Genomic_DNA"/>
</dbReference>
<dbReference type="AlphaFoldDB" id="A0AAW2WTW7"/>
<accession>A0AAW2WTW7</accession>
<evidence type="ECO:0000313" key="2">
    <source>
        <dbReference type="EMBL" id="KAL0445192.1"/>
    </source>
</evidence>
<evidence type="ECO:0000256" key="1">
    <source>
        <dbReference type="SAM" id="MobiDB-lite"/>
    </source>
</evidence>
<reference evidence="2" key="2">
    <citation type="journal article" date="2024" name="Plant">
        <title>Genomic evolution and insights into agronomic trait innovations of Sesamum species.</title>
        <authorList>
            <person name="Miao H."/>
            <person name="Wang L."/>
            <person name="Qu L."/>
            <person name="Liu H."/>
            <person name="Sun Y."/>
            <person name="Le M."/>
            <person name="Wang Q."/>
            <person name="Wei S."/>
            <person name="Zheng Y."/>
            <person name="Lin W."/>
            <person name="Duan Y."/>
            <person name="Cao H."/>
            <person name="Xiong S."/>
            <person name="Wang X."/>
            <person name="Wei L."/>
            <person name="Li C."/>
            <person name="Ma Q."/>
            <person name="Ju M."/>
            <person name="Zhao R."/>
            <person name="Li G."/>
            <person name="Mu C."/>
            <person name="Tian Q."/>
            <person name="Mei H."/>
            <person name="Zhang T."/>
            <person name="Gao T."/>
            <person name="Zhang H."/>
        </authorList>
    </citation>
    <scope>NUCLEOTIDE SEQUENCE</scope>
    <source>
        <strain evidence="2">KEN1</strain>
    </source>
</reference>
<feature type="non-terminal residue" evidence="2">
    <location>
        <position position="1"/>
    </location>
</feature>
<protein>
    <submittedName>
        <fullName evidence="2">Uncharacterized protein</fullName>
    </submittedName>
</protein>
<sequence>AWPPVRPSSPISRVSAAVFVDTSSKKVEEKVKHLEKENAQLREAKKEAATHRAQTDKELKRLSKASAEHEKAPRGQ</sequence>
<organism evidence="2">
    <name type="scientific">Sesamum latifolium</name>
    <dbReference type="NCBI Taxonomy" id="2727402"/>
    <lineage>
        <taxon>Eukaryota</taxon>
        <taxon>Viridiplantae</taxon>
        <taxon>Streptophyta</taxon>
        <taxon>Embryophyta</taxon>
        <taxon>Tracheophyta</taxon>
        <taxon>Spermatophyta</taxon>
        <taxon>Magnoliopsida</taxon>
        <taxon>eudicotyledons</taxon>
        <taxon>Gunneridae</taxon>
        <taxon>Pentapetalae</taxon>
        <taxon>asterids</taxon>
        <taxon>lamiids</taxon>
        <taxon>Lamiales</taxon>
        <taxon>Pedaliaceae</taxon>
        <taxon>Sesamum</taxon>
    </lineage>
</organism>
<comment type="caution">
    <text evidence="2">The sequence shown here is derived from an EMBL/GenBank/DDBJ whole genome shotgun (WGS) entry which is preliminary data.</text>
</comment>
<proteinExistence type="predicted"/>
<feature type="region of interest" description="Disordered" evidence="1">
    <location>
        <begin position="42"/>
        <end position="76"/>
    </location>
</feature>
<gene>
    <name evidence="2" type="ORF">Slati_2241900</name>
</gene>
<reference evidence="2" key="1">
    <citation type="submission" date="2020-06" db="EMBL/GenBank/DDBJ databases">
        <authorList>
            <person name="Li T."/>
            <person name="Hu X."/>
            <person name="Zhang T."/>
            <person name="Song X."/>
            <person name="Zhang H."/>
            <person name="Dai N."/>
            <person name="Sheng W."/>
            <person name="Hou X."/>
            <person name="Wei L."/>
        </authorList>
    </citation>
    <scope>NUCLEOTIDE SEQUENCE</scope>
    <source>
        <strain evidence="2">KEN1</strain>
        <tissue evidence="2">Leaf</tissue>
    </source>
</reference>